<dbReference type="InterPro" id="IPR050228">
    <property type="entry name" value="Carboxylesterase_BioH"/>
</dbReference>
<feature type="domain" description="AB hydrolase-1" evidence="1">
    <location>
        <begin position="5"/>
        <end position="231"/>
    </location>
</feature>
<dbReference type="InterPro" id="IPR029058">
    <property type="entry name" value="AB_hydrolase_fold"/>
</dbReference>
<dbReference type="PANTHER" id="PTHR43194:SF5">
    <property type="entry name" value="PIMELOYL-[ACYL-CARRIER PROTEIN] METHYL ESTER ESTERASE"/>
    <property type="match status" value="1"/>
</dbReference>
<dbReference type="STRING" id="364197.SAMN05216296_0117"/>
<dbReference type="EMBL" id="LT629785">
    <property type="protein sequence ID" value="SDT87381.1"/>
    <property type="molecule type" value="Genomic_DNA"/>
</dbReference>
<dbReference type="Pfam" id="PF12697">
    <property type="entry name" value="Abhydrolase_6"/>
    <property type="match status" value="1"/>
</dbReference>
<keyword evidence="3" id="KW-1185">Reference proteome</keyword>
<reference evidence="3" key="1">
    <citation type="submission" date="2016-10" db="EMBL/GenBank/DDBJ databases">
        <authorList>
            <person name="Varghese N."/>
            <person name="Submissions S."/>
        </authorList>
    </citation>
    <scope>NUCLEOTIDE SEQUENCE [LARGE SCALE GENOMIC DNA]</scope>
    <source>
        <strain evidence="3">DSM 17875</strain>
    </source>
</reference>
<evidence type="ECO:0000259" key="1">
    <source>
        <dbReference type="Pfam" id="PF12697"/>
    </source>
</evidence>
<protein>
    <submittedName>
        <fullName evidence="2">Pimeloyl-[acyl-carrier protein] methyl ester esterase</fullName>
    </submittedName>
</protein>
<dbReference type="Gene3D" id="3.40.50.1820">
    <property type="entry name" value="alpha/beta hydrolase"/>
    <property type="match status" value="1"/>
</dbReference>
<dbReference type="AlphaFoldDB" id="A0A1H2DX05"/>
<gene>
    <name evidence="2" type="ORF">SAMN05216296_0117</name>
</gene>
<dbReference type="Proteomes" id="UP000243232">
    <property type="component" value="Chromosome I"/>
</dbReference>
<evidence type="ECO:0000313" key="3">
    <source>
        <dbReference type="Proteomes" id="UP000243232"/>
    </source>
</evidence>
<accession>A0A1H2DX05</accession>
<proteinExistence type="predicted"/>
<name>A0A1H2DX05_9PSED</name>
<evidence type="ECO:0000313" key="2">
    <source>
        <dbReference type="EMBL" id="SDT87381.1"/>
    </source>
</evidence>
<dbReference type="SUPFAM" id="SSF53474">
    <property type="entry name" value="alpha/beta-Hydrolases"/>
    <property type="match status" value="1"/>
</dbReference>
<dbReference type="InterPro" id="IPR000073">
    <property type="entry name" value="AB_hydrolase_1"/>
</dbReference>
<dbReference type="OrthoDB" id="9780744at2"/>
<organism evidence="2 3">
    <name type="scientific">Pseudomonas pohangensis</name>
    <dbReference type="NCBI Taxonomy" id="364197"/>
    <lineage>
        <taxon>Bacteria</taxon>
        <taxon>Pseudomonadati</taxon>
        <taxon>Pseudomonadota</taxon>
        <taxon>Gammaproteobacteria</taxon>
        <taxon>Pseudomonadales</taxon>
        <taxon>Pseudomonadaceae</taxon>
        <taxon>Pseudomonas</taxon>
    </lineage>
</organism>
<dbReference type="PANTHER" id="PTHR43194">
    <property type="entry name" value="HYDROLASE ALPHA/BETA FOLD FAMILY"/>
    <property type="match status" value="1"/>
</dbReference>
<sequence>MGKRLVLLAGWGLGVAPLEPLALALRGLDTRLQVQLEALPDLPEGDWTAWLDALDESLPRDCWLGGWSLGGMLATALAARRQTRCRGLLTLASNPCFVARADWPEAMPIATFKAFADGCRSSPAATLKRFALLCAQGAEEARGLGRQLLAGAPPVRTERLLAGLEVLAGMDVRQALRQFAGPQLHLLGAGDGLVPATVANALRALQPASEIEPVPGSHAFMFEQPHAVAAVMQAFLGEVTDD</sequence>
<dbReference type="RefSeq" id="WP_090192596.1">
    <property type="nucleotide sequence ID" value="NZ_LT629785.1"/>
</dbReference>